<dbReference type="Proteomes" id="UP000055590">
    <property type="component" value="Chromosome"/>
</dbReference>
<dbReference type="Gene3D" id="3.40.50.1820">
    <property type="entry name" value="alpha/beta hydrolase"/>
    <property type="match status" value="1"/>
</dbReference>
<evidence type="ECO:0000313" key="3">
    <source>
        <dbReference type="EMBL" id="AKU90879.1"/>
    </source>
</evidence>
<evidence type="ECO:0000256" key="1">
    <source>
        <dbReference type="SAM" id="MobiDB-lite"/>
    </source>
</evidence>
<feature type="compositionally biased region" description="Basic and acidic residues" evidence="1">
    <location>
        <begin position="134"/>
        <end position="152"/>
    </location>
</feature>
<evidence type="ECO:0000259" key="2">
    <source>
        <dbReference type="Pfam" id="PF12146"/>
    </source>
</evidence>
<feature type="region of interest" description="Disordered" evidence="1">
    <location>
        <begin position="130"/>
        <end position="167"/>
    </location>
</feature>
<proteinExistence type="predicted"/>
<dbReference type="STRING" id="1391653.AKJ08_1266"/>
<dbReference type="KEGG" id="vin:AKJ08_1266"/>
<feature type="domain" description="Serine aminopeptidase S33" evidence="2">
    <location>
        <begin position="29"/>
        <end position="122"/>
    </location>
</feature>
<dbReference type="SUPFAM" id="SSF53474">
    <property type="entry name" value="alpha/beta-Hydrolases"/>
    <property type="match status" value="1"/>
</dbReference>
<name>A0A0K1PCN4_9BACT</name>
<reference evidence="3 4" key="1">
    <citation type="submission" date="2015-08" db="EMBL/GenBank/DDBJ databases">
        <authorList>
            <person name="Babu N.S."/>
            <person name="Beckwith C.J."/>
            <person name="Beseler K.G."/>
            <person name="Brison A."/>
            <person name="Carone J.V."/>
            <person name="Caskin T.P."/>
            <person name="Diamond M."/>
            <person name="Durham M.E."/>
            <person name="Foxe J.M."/>
            <person name="Go M."/>
            <person name="Henderson B.A."/>
            <person name="Jones I.B."/>
            <person name="McGettigan J.A."/>
            <person name="Micheletti S.J."/>
            <person name="Nasrallah M.E."/>
            <person name="Ortiz D."/>
            <person name="Piller C.R."/>
            <person name="Privatt S.R."/>
            <person name="Schneider S.L."/>
            <person name="Sharp S."/>
            <person name="Smith T.C."/>
            <person name="Stanton J.D."/>
            <person name="Ullery H.E."/>
            <person name="Wilson R.J."/>
            <person name="Serrano M.G."/>
            <person name="Buck G."/>
            <person name="Lee V."/>
            <person name="Wang Y."/>
            <person name="Carvalho R."/>
            <person name="Voegtly L."/>
            <person name="Shi R."/>
            <person name="Duckworth R."/>
            <person name="Johnson A."/>
            <person name="Loviza R."/>
            <person name="Walstead R."/>
            <person name="Shah Z."/>
            <person name="Kiflezghi M."/>
            <person name="Wade K."/>
            <person name="Ball S.L."/>
            <person name="Bradley K.W."/>
            <person name="Asai D.J."/>
            <person name="Bowman C.A."/>
            <person name="Russell D.A."/>
            <person name="Pope W.H."/>
            <person name="Jacobs-Sera D."/>
            <person name="Hendrix R.W."/>
            <person name="Hatfull G.F."/>
        </authorList>
    </citation>
    <scope>NUCLEOTIDE SEQUENCE [LARGE SCALE GENOMIC DNA]</scope>
    <source>
        <strain evidence="3 4">DSM 27710</strain>
    </source>
</reference>
<feature type="domain" description="Serine aminopeptidase S33" evidence="2">
    <location>
        <begin position="175"/>
        <end position="311"/>
    </location>
</feature>
<accession>A0A0K1PCN4</accession>
<gene>
    <name evidence="3" type="ORF">AKJ08_1266</name>
</gene>
<dbReference type="EMBL" id="CP012332">
    <property type="protein sequence ID" value="AKU90879.1"/>
    <property type="molecule type" value="Genomic_DNA"/>
</dbReference>
<dbReference type="AlphaFoldDB" id="A0A0K1PCN4"/>
<dbReference type="PANTHER" id="PTHR11614">
    <property type="entry name" value="PHOSPHOLIPASE-RELATED"/>
    <property type="match status" value="1"/>
</dbReference>
<sequence>MKTAIPHEEGFFPAKDNLRLYWQSYLPTDPRAEVGFIHGYGDHSGRWTEFLELLASRGFAVHAFDYRGHGQADGRRGHVDAFDEYLDDLELFLGRIEARRAGRKLFLVGHSHGGLMLARYLESRWHGGGAEGGADEKKGISAHAKPEAEPRKSATAGTAAEEVGPARAGPASSLALSAAVFSSPYLRLAFEPPWLKVQAALLIGKVVPWLPVSGKLPTELLSQDPAWQEASDRDPLYGHTTTPRWFTESTSAQAKARAEASKITLPSLVQVPECDGIADPATGEAFFRDLGASDKELVVYPGGRHELYHELAETKMKSMDDAAAFLERHLGGGA</sequence>
<keyword evidence="4" id="KW-1185">Reference proteome</keyword>
<evidence type="ECO:0000313" key="4">
    <source>
        <dbReference type="Proteomes" id="UP000055590"/>
    </source>
</evidence>
<organism evidence="3 4">
    <name type="scientific">Vulgatibacter incomptus</name>
    <dbReference type="NCBI Taxonomy" id="1391653"/>
    <lineage>
        <taxon>Bacteria</taxon>
        <taxon>Pseudomonadati</taxon>
        <taxon>Myxococcota</taxon>
        <taxon>Myxococcia</taxon>
        <taxon>Myxococcales</taxon>
        <taxon>Cystobacterineae</taxon>
        <taxon>Vulgatibacteraceae</taxon>
        <taxon>Vulgatibacter</taxon>
    </lineage>
</organism>
<dbReference type="InterPro" id="IPR029058">
    <property type="entry name" value="AB_hydrolase_fold"/>
</dbReference>
<dbReference type="RefSeq" id="WP_050725272.1">
    <property type="nucleotide sequence ID" value="NZ_CP012332.1"/>
</dbReference>
<dbReference type="InterPro" id="IPR022742">
    <property type="entry name" value="Hydrolase_4"/>
</dbReference>
<protein>
    <submittedName>
        <fullName evidence="3">Lysophospholipase</fullName>
    </submittedName>
</protein>
<dbReference type="InterPro" id="IPR051044">
    <property type="entry name" value="MAG_DAG_Lipase"/>
</dbReference>
<dbReference type="Pfam" id="PF12146">
    <property type="entry name" value="Hydrolase_4"/>
    <property type="match status" value="2"/>
</dbReference>